<keyword evidence="6" id="KW-0677">Repeat</keyword>
<dbReference type="PANTHER" id="PTHR46652:SF3">
    <property type="entry name" value="LEUCINE-RICH REPEAT-CONTAINING PROTEIN 9"/>
    <property type="match status" value="1"/>
</dbReference>
<dbReference type="EMBL" id="JAAROP010000004">
    <property type="protein sequence ID" value="MBC1322605.1"/>
    <property type="molecule type" value="Genomic_DNA"/>
</dbReference>
<evidence type="ECO:0000313" key="12">
    <source>
        <dbReference type="EMBL" id="MBC1322605.1"/>
    </source>
</evidence>
<evidence type="ECO:0000256" key="3">
    <source>
        <dbReference type="ARBA" id="ARBA00022525"/>
    </source>
</evidence>
<evidence type="ECO:0000313" key="13">
    <source>
        <dbReference type="Proteomes" id="UP000522007"/>
    </source>
</evidence>
<name>A0A7X0W4K4_LISWE</name>
<keyword evidence="9" id="KW-0472">Membrane</keyword>
<feature type="compositionally biased region" description="Basic and acidic residues" evidence="8">
    <location>
        <begin position="541"/>
        <end position="564"/>
    </location>
</feature>
<evidence type="ECO:0000256" key="1">
    <source>
        <dbReference type="ARBA" id="ARBA00004168"/>
    </source>
</evidence>
<feature type="domain" description="Gram-positive cocci surface proteins LPxTG" evidence="11">
    <location>
        <begin position="589"/>
        <end position="621"/>
    </location>
</feature>
<evidence type="ECO:0000256" key="10">
    <source>
        <dbReference type="SAM" id="SignalP"/>
    </source>
</evidence>
<evidence type="ECO:0000256" key="9">
    <source>
        <dbReference type="SAM" id="Phobius"/>
    </source>
</evidence>
<dbReference type="Gene3D" id="2.60.40.3890">
    <property type="match status" value="1"/>
</dbReference>
<keyword evidence="9" id="KW-0812">Transmembrane</keyword>
<dbReference type="PANTHER" id="PTHR46652">
    <property type="entry name" value="LEUCINE-RICH REPEAT AND IQ DOMAIN-CONTAINING PROTEIN 1-RELATED"/>
    <property type="match status" value="1"/>
</dbReference>
<dbReference type="InterPro" id="IPR035986">
    <property type="entry name" value="PKD_dom_sf"/>
</dbReference>
<evidence type="ECO:0000256" key="5">
    <source>
        <dbReference type="ARBA" id="ARBA00022729"/>
    </source>
</evidence>
<comment type="caution">
    <text evidence="12">The sequence shown here is derived from an EMBL/GenBank/DDBJ whole genome shotgun (WGS) entry which is preliminary data.</text>
</comment>
<gene>
    <name evidence="12" type="ORF">HB853_06575</name>
</gene>
<dbReference type="Pfam" id="PF18981">
    <property type="entry name" value="InlK_D3"/>
    <property type="match status" value="2"/>
</dbReference>
<dbReference type="InterPro" id="IPR013783">
    <property type="entry name" value="Ig-like_fold"/>
</dbReference>
<keyword evidence="9" id="KW-1133">Transmembrane helix</keyword>
<dbReference type="NCBIfam" id="TIGR01167">
    <property type="entry name" value="LPXTG_anchor"/>
    <property type="match status" value="1"/>
</dbReference>
<dbReference type="Proteomes" id="UP000522007">
    <property type="component" value="Unassembled WGS sequence"/>
</dbReference>
<evidence type="ECO:0000256" key="4">
    <source>
        <dbReference type="ARBA" id="ARBA00022614"/>
    </source>
</evidence>
<feature type="compositionally biased region" description="Basic and acidic residues" evidence="8">
    <location>
        <begin position="523"/>
        <end position="532"/>
    </location>
</feature>
<feature type="chain" id="PRO_5038556833" evidence="10">
    <location>
        <begin position="24"/>
        <end position="621"/>
    </location>
</feature>
<dbReference type="InterPro" id="IPR001611">
    <property type="entry name" value="Leu-rich_rpt"/>
</dbReference>
<keyword evidence="5 10" id="KW-0732">Signal</keyword>
<sequence>MKKIGIKISMCALLLAPFSPQFAMNVSAQESSQLQSTQDIVNIPDAVFKAYLNTILGQPSSHDITEAQMDTIKNINISDSKLVDLTGIEYAHNLESVLLSNTGVTDYTSLETLTNLIYINLSGDNITPEALPNFNNFQKLTNLTLSNSKLDNTIFPKINHIPNLTNLNLDKNFSITDISSLQSLPNLNTLFVQFCGIHDFQGIEAFPKLTNLAAYGQNIGRTELINSSIKSSVLNYNETDQTFFVPFSLMKDRLTNFNGDVIPFTTSTSSSKTFFTLNEQKIDGSRLKIDDKGITVSGITREYFNSITKMEYNSAYESPAGSYVSPSNIPSYSISNGTYDHYFDIDHSLTISSDPTINYPENTVITEEQFLNDIHAETDDGTTITSNFKSVVDFQKPGVYEVTLNAENKAGIKAAPRQVSITILEKPVITALNSISYKEGTVLTEEQFLKDISAATVSPSEITSDFEDVVKLDDLGTYEVTLYATSEAGVEADPVKVQVEIQEKETNTPSPDKESSTIPDSQTIKENKKSNVKESAPTDSAKIETPQKETIKTPETKITEKEATATKINSNNKENKTVEVHAKTTKKELPKTGDTNQPTNVLVGIALAGLAIIFFRNRKQH</sequence>
<keyword evidence="2" id="KW-0134">Cell wall</keyword>
<feature type="signal peptide" evidence="10">
    <location>
        <begin position="1"/>
        <end position="23"/>
    </location>
</feature>
<dbReference type="InterPro" id="IPR050836">
    <property type="entry name" value="SDS22/Internalin_LRR"/>
</dbReference>
<comment type="subcellular location">
    <subcellularLocation>
        <location evidence="1">Secreted</location>
        <location evidence="1">Cell wall</location>
        <topology evidence="1">Peptidoglycan-anchor</topology>
    </subcellularLocation>
</comment>
<dbReference type="InterPro" id="IPR019931">
    <property type="entry name" value="LPXTG_anchor"/>
</dbReference>
<dbReference type="InterPro" id="IPR032675">
    <property type="entry name" value="LRR_dom_sf"/>
</dbReference>
<feature type="transmembrane region" description="Helical" evidence="9">
    <location>
        <begin position="598"/>
        <end position="615"/>
    </location>
</feature>
<proteinExistence type="predicted"/>
<evidence type="ECO:0000256" key="2">
    <source>
        <dbReference type="ARBA" id="ARBA00022512"/>
    </source>
</evidence>
<reference evidence="12 13" key="1">
    <citation type="submission" date="2020-03" db="EMBL/GenBank/DDBJ databases">
        <title>Soil Listeria distribution.</title>
        <authorList>
            <person name="Liao J."/>
            <person name="Wiedmann M."/>
        </authorList>
    </citation>
    <scope>NUCLEOTIDE SEQUENCE [LARGE SCALE GENOMIC DNA]</scope>
    <source>
        <strain evidence="12 13">FSL L7-1829</strain>
    </source>
</reference>
<organism evidence="12 13">
    <name type="scientific">Listeria welshimeri</name>
    <dbReference type="NCBI Taxonomy" id="1643"/>
    <lineage>
        <taxon>Bacteria</taxon>
        <taxon>Bacillati</taxon>
        <taxon>Bacillota</taxon>
        <taxon>Bacilli</taxon>
        <taxon>Bacillales</taxon>
        <taxon>Listeriaceae</taxon>
        <taxon>Listeria</taxon>
    </lineage>
</organism>
<dbReference type="NCBIfam" id="NF033932">
    <property type="entry name" value="LapB_rpt_80"/>
    <property type="match status" value="2"/>
</dbReference>
<evidence type="ECO:0000256" key="6">
    <source>
        <dbReference type="ARBA" id="ARBA00022737"/>
    </source>
</evidence>
<protein>
    <submittedName>
        <fullName evidence="12">LapB repeat-containing protein</fullName>
    </submittedName>
</protein>
<feature type="region of interest" description="Disordered" evidence="8">
    <location>
        <begin position="503"/>
        <end position="598"/>
    </location>
</feature>
<dbReference type="Pfam" id="PF00746">
    <property type="entry name" value="Gram_pos_anchor"/>
    <property type="match status" value="1"/>
</dbReference>
<evidence type="ECO:0000256" key="8">
    <source>
        <dbReference type="SAM" id="MobiDB-lite"/>
    </source>
</evidence>
<dbReference type="PROSITE" id="PS51450">
    <property type="entry name" value="LRR"/>
    <property type="match status" value="1"/>
</dbReference>
<accession>A0A7X0W4K4</accession>
<dbReference type="SUPFAM" id="SSF49299">
    <property type="entry name" value="PKD domain"/>
    <property type="match status" value="1"/>
</dbReference>
<dbReference type="AlphaFoldDB" id="A0A7X0W4K4"/>
<evidence type="ECO:0000256" key="7">
    <source>
        <dbReference type="ARBA" id="ARBA00023088"/>
    </source>
</evidence>
<keyword evidence="7" id="KW-0572">Peptidoglycan-anchor</keyword>
<keyword evidence="3" id="KW-0964">Secreted</keyword>
<evidence type="ECO:0000259" key="11">
    <source>
        <dbReference type="PROSITE" id="PS50847"/>
    </source>
</evidence>
<dbReference type="SUPFAM" id="SSF52058">
    <property type="entry name" value="L domain-like"/>
    <property type="match status" value="1"/>
</dbReference>
<feature type="compositionally biased region" description="Basic and acidic residues" evidence="8">
    <location>
        <begin position="503"/>
        <end position="515"/>
    </location>
</feature>
<dbReference type="Pfam" id="PF22122">
    <property type="entry name" value="InlK_D2"/>
    <property type="match status" value="1"/>
</dbReference>
<keyword evidence="4" id="KW-0433">Leucine-rich repeat</keyword>
<dbReference type="Gene3D" id="3.80.10.10">
    <property type="entry name" value="Ribonuclease Inhibitor"/>
    <property type="match status" value="1"/>
</dbReference>
<dbReference type="Gene3D" id="2.60.40.10">
    <property type="entry name" value="Immunoglobulins"/>
    <property type="match status" value="2"/>
</dbReference>
<dbReference type="InterPro" id="IPR044056">
    <property type="entry name" value="InlI_Ig-like"/>
</dbReference>
<feature type="compositionally biased region" description="Basic and acidic residues" evidence="8">
    <location>
        <begin position="573"/>
        <end position="591"/>
    </location>
</feature>
<dbReference type="InterPro" id="IPR054360">
    <property type="entry name" value="InlK_D2"/>
</dbReference>
<dbReference type="PROSITE" id="PS50847">
    <property type="entry name" value="GRAM_POS_ANCHORING"/>
    <property type="match status" value="1"/>
</dbReference>